<feature type="transmembrane region" description="Helical" evidence="1">
    <location>
        <begin position="75"/>
        <end position="95"/>
    </location>
</feature>
<feature type="transmembrane region" description="Helical" evidence="1">
    <location>
        <begin position="151"/>
        <end position="169"/>
    </location>
</feature>
<feature type="transmembrane region" description="Helical" evidence="1">
    <location>
        <begin position="181"/>
        <end position="198"/>
    </location>
</feature>
<dbReference type="RefSeq" id="WP_203642391.1">
    <property type="nucleotide sequence ID" value="NZ_BOLN01000001.1"/>
</dbReference>
<keyword evidence="1" id="KW-0472">Membrane</keyword>
<feature type="transmembrane region" description="Helical" evidence="1">
    <location>
        <begin position="440"/>
        <end position="459"/>
    </location>
</feature>
<feature type="transmembrane region" description="Helical" evidence="1">
    <location>
        <begin position="496"/>
        <end position="514"/>
    </location>
</feature>
<accession>A0ABW4CYH0</accession>
<feature type="transmembrane region" description="Helical" evidence="1">
    <location>
        <begin position="7"/>
        <end position="30"/>
    </location>
</feature>
<feature type="transmembrane region" description="Helical" evidence="1">
    <location>
        <begin position="42"/>
        <end position="63"/>
    </location>
</feature>
<feature type="transmembrane region" description="Helical" evidence="1">
    <location>
        <begin position="233"/>
        <end position="260"/>
    </location>
</feature>
<dbReference type="EMBL" id="JBHTOD010000001">
    <property type="protein sequence ID" value="MFD1454346.1"/>
    <property type="molecule type" value="Genomic_DNA"/>
</dbReference>
<protein>
    <recommendedName>
        <fullName evidence="4">Glycosyltransferase RgtA/B/C/D-like domain-containing protein</fullName>
    </recommendedName>
</protein>
<sequence length="688" mass="78492">MKIRHYLTVTLGGLISCLLLVTFLLALWPVTIRVDHDWLKPLALLMASALYLGGVGLLFRYLHRIKPRTGKWLSGGLWLAFLVIQLWVATTWVAAPRADLYFVHQQALNLLNGHLDWSSYFYVYPNNVTFTLLLSGIMRVGHLLTGSYSGVWLNMVQFAWLDVGLLAIWQQLRRHNPARANLFLVLIMTTVPLYAYALNTYSDTYVLPLGLLALVAFRHLQRAQSWEQITWRSILLSCLLVAAYLLKANFIVLVIAVLVAIWLRPNQSPHQSFTRCLLTLVLLATLVVGGGLTTKWQKANGYTVDANQSLPATSWVAMSWNPHSYGQYKRADVNAIRQQPTKAAKQKLASQTLTTRLHDLGWQGILQHLFRKARLFLSSGTFDSFQINPAFDRAPNWYRQHRATSDWFLANWCQISYLALILVNLGWGVQQIRRYHLTSAYLLGGLFFMGLICFHVIFWETEERYALPVLFLLIAGTAAGYRQPLNILRYSQRSRWLPLGMALAFTTLLGFAAWQNTNLMVRSNSDPVSVISQNEGQYFQNHQLTLKSNRSLTQPFTASLPFDQITVNNGERLTGRLTLKNALGKTVWQSHGRQLRLNQALPLQPAGRYRLTVTNRSPKDITLTTAPATYRLLLEPLSAHPDQYLRFAVTQQSVAPVLSNGKFWLLFGAMWLSGLLVIDRFYWYRRRI</sequence>
<evidence type="ECO:0000313" key="2">
    <source>
        <dbReference type="EMBL" id="MFD1454346.1"/>
    </source>
</evidence>
<comment type="caution">
    <text evidence="2">The sequence shown here is derived from an EMBL/GenBank/DDBJ whole genome shotgun (WGS) entry which is preliminary data.</text>
</comment>
<feature type="transmembrane region" description="Helical" evidence="1">
    <location>
        <begin position="272"/>
        <end position="292"/>
    </location>
</feature>
<dbReference type="Proteomes" id="UP001597189">
    <property type="component" value="Unassembled WGS sequence"/>
</dbReference>
<feature type="transmembrane region" description="Helical" evidence="1">
    <location>
        <begin position="465"/>
        <end position="484"/>
    </location>
</feature>
<gene>
    <name evidence="2" type="ORF">ACFQ44_01470</name>
</gene>
<evidence type="ECO:0000256" key="1">
    <source>
        <dbReference type="SAM" id="Phobius"/>
    </source>
</evidence>
<dbReference type="PROSITE" id="PS51257">
    <property type="entry name" value="PROKAR_LIPOPROTEIN"/>
    <property type="match status" value="1"/>
</dbReference>
<keyword evidence="1" id="KW-0812">Transmembrane</keyword>
<name>A0ABW4CYH0_9LACO</name>
<keyword evidence="1" id="KW-1133">Transmembrane helix</keyword>
<feature type="transmembrane region" description="Helical" evidence="1">
    <location>
        <begin position="663"/>
        <end position="683"/>
    </location>
</feature>
<evidence type="ECO:0000313" key="3">
    <source>
        <dbReference type="Proteomes" id="UP001597189"/>
    </source>
</evidence>
<organism evidence="2 3">
    <name type="scientific">Levilactobacillus lanxiensis</name>
    <dbReference type="NCBI Taxonomy" id="2799568"/>
    <lineage>
        <taxon>Bacteria</taxon>
        <taxon>Bacillati</taxon>
        <taxon>Bacillota</taxon>
        <taxon>Bacilli</taxon>
        <taxon>Lactobacillales</taxon>
        <taxon>Lactobacillaceae</taxon>
        <taxon>Levilactobacillus</taxon>
    </lineage>
</organism>
<evidence type="ECO:0008006" key="4">
    <source>
        <dbReference type="Google" id="ProtNLM"/>
    </source>
</evidence>
<reference evidence="3" key="1">
    <citation type="journal article" date="2019" name="Int. J. Syst. Evol. Microbiol.">
        <title>The Global Catalogue of Microorganisms (GCM) 10K type strain sequencing project: providing services to taxonomists for standard genome sequencing and annotation.</title>
        <authorList>
            <consortium name="The Broad Institute Genomics Platform"/>
            <consortium name="The Broad Institute Genome Sequencing Center for Infectious Disease"/>
            <person name="Wu L."/>
            <person name="Ma J."/>
        </authorList>
    </citation>
    <scope>NUCLEOTIDE SEQUENCE [LARGE SCALE GENOMIC DNA]</scope>
    <source>
        <strain evidence="3">CCM 8979</strain>
    </source>
</reference>
<proteinExistence type="predicted"/>
<keyword evidence="3" id="KW-1185">Reference proteome</keyword>